<accession>A0A4Y9LN38</accession>
<dbReference type="SUPFAM" id="SSF53756">
    <property type="entry name" value="UDP-Glycosyltransferase/glycogen phosphorylase"/>
    <property type="match status" value="1"/>
</dbReference>
<dbReference type="EMBL" id="SPQT01000025">
    <property type="protein sequence ID" value="TFV43132.1"/>
    <property type="molecule type" value="Genomic_DNA"/>
</dbReference>
<dbReference type="Pfam" id="PF00534">
    <property type="entry name" value="Glycos_transf_1"/>
    <property type="match status" value="1"/>
</dbReference>
<evidence type="ECO:0000259" key="1">
    <source>
        <dbReference type="Pfam" id="PF00534"/>
    </source>
</evidence>
<proteinExistence type="predicted"/>
<dbReference type="GO" id="GO:0016757">
    <property type="term" value="F:glycosyltransferase activity"/>
    <property type="evidence" value="ECO:0007669"/>
    <property type="project" value="UniProtKB-ARBA"/>
</dbReference>
<evidence type="ECO:0000259" key="2">
    <source>
        <dbReference type="Pfam" id="PF13579"/>
    </source>
</evidence>
<dbReference type="Proteomes" id="UP000297966">
    <property type="component" value="Unassembled WGS sequence"/>
</dbReference>
<dbReference type="InterPro" id="IPR028098">
    <property type="entry name" value="Glyco_trans_4-like_N"/>
</dbReference>
<protein>
    <submittedName>
        <fullName evidence="3">Glycosyltransferase WbuB</fullName>
    </submittedName>
</protein>
<name>A0A4Y9LN38_9BRAD</name>
<sequence>MDRSNAANMQNFCRYSRLIESLIDNQRVTGHVPPIGKQRIRASGRCTLKILVHDYAGHPFQVDLSRELASRGHQVTHAYFHGDHGPKGRLHRTSSDPVGLSFKGVSLPRPYDKNSFVKRRFDDVAYGKAVAQLVLALKPDLVISGNTPTEAQSAIVKASRKSGACFVFWVQDFYSIAASKLLRKKMGAIGAGIGAYYSYLERGQFANSDAIVVITDSFADVAKKWVSAKDKVFTIENWGTLNEISPLPKDNDWALRHGLGGTFNFLYSGTLALKHNPQLLVELAKQVKGQANVVVVSQGVGVSELERAKNEQSIDNLILLPLQPFADLPKVLATSDVTVATIEPDAGMFSVPSKVQSYFCAQRPVLLAAPAENLASQVVRKNGAGIVVDPTDKGGFLRSAIQLMKDDALRIGAAESGRKFALNNYDIKRVTDRFETVFQYAIDARDVRKGTS</sequence>
<dbReference type="AlphaFoldDB" id="A0A4Y9LN38"/>
<dbReference type="Gene3D" id="3.40.50.2000">
    <property type="entry name" value="Glycogen Phosphorylase B"/>
    <property type="match status" value="2"/>
</dbReference>
<dbReference type="Pfam" id="PF13579">
    <property type="entry name" value="Glyco_trans_4_4"/>
    <property type="match status" value="1"/>
</dbReference>
<dbReference type="PANTHER" id="PTHR12526">
    <property type="entry name" value="GLYCOSYLTRANSFERASE"/>
    <property type="match status" value="1"/>
</dbReference>
<organism evidence="3 4">
    <name type="scientific">Bradyrhizobium niftali</name>
    <dbReference type="NCBI Taxonomy" id="2560055"/>
    <lineage>
        <taxon>Bacteria</taxon>
        <taxon>Pseudomonadati</taxon>
        <taxon>Pseudomonadota</taxon>
        <taxon>Alphaproteobacteria</taxon>
        <taxon>Hyphomicrobiales</taxon>
        <taxon>Nitrobacteraceae</taxon>
        <taxon>Bradyrhizobium</taxon>
    </lineage>
</organism>
<reference evidence="3 4" key="1">
    <citation type="submission" date="2019-03" db="EMBL/GenBank/DDBJ databases">
        <title>Bradyrhizobium diversity isolated from nodules of Chamaecrista fasciculata.</title>
        <authorList>
            <person name="Klepa M.S."/>
            <person name="Urquiaga M.O."/>
            <person name="Hungria M."/>
            <person name="Delamuta J.R."/>
        </authorList>
    </citation>
    <scope>NUCLEOTIDE SEQUENCE [LARGE SCALE GENOMIC DNA]</scope>
    <source>
        <strain evidence="3 4">CNPSo 3448</strain>
    </source>
</reference>
<keyword evidence="4" id="KW-1185">Reference proteome</keyword>
<dbReference type="InterPro" id="IPR001296">
    <property type="entry name" value="Glyco_trans_1"/>
</dbReference>
<gene>
    <name evidence="3" type="ORF">E4K65_33415</name>
</gene>
<feature type="domain" description="Glycosyl transferase family 1" evidence="1">
    <location>
        <begin position="264"/>
        <end position="419"/>
    </location>
</feature>
<evidence type="ECO:0000313" key="4">
    <source>
        <dbReference type="Proteomes" id="UP000297966"/>
    </source>
</evidence>
<dbReference type="OrthoDB" id="3180470at2"/>
<dbReference type="CDD" id="cd03794">
    <property type="entry name" value="GT4_WbuB-like"/>
    <property type="match status" value="1"/>
</dbReference>
<feature type="domain" description="Glycosyltransferase subfamily 4-like N-terminal" evidence="2">
    <location>
        <begin position="63"/>
        <end position="238"/>
    </location>
</feature>
<evidence type="ECO:0000313" key="3">
    <source>
        <dbReference type="EMBL" id="TFV43132.1"/>
    </source>
</evidence>
<keyword evidence="3" id="KW-0808">Transferase</keyword>
<comment type="caution">
    <text evidence="3">The sequence shown here is derived from an EMBL/GenBank/DDBJ whole genome shotgun (WGS) entry which is preliminary data.</text>
</comment>